<evidence type="ECO:0000259" key="2">
    <source>
        <dbReference type="Pfam" id="PF25583"/>
    </source>
</evidence>
<dbReference type="AlphaFoldDB" id="A0A937K1Q6"/>
<evidence type="ECO:0000259" key="1">
    <source>
        <dbReference type="Pfam" id="PF13280"/>
    </source>
</evidence>
<name>A0A937K1Q6_9BACT</name>
<gene>
    <name evidence="3" type="ORF">JL102_22005</name>
</gene>
<proteinExistence type="predicted"/>
<dbReference type="PANTHER" id="PTHR34580">
    <property type="match status" value="1"/>
</dbReference>
<dbReference type="Pfam" id="PF25583">
    <property type="entry name" value="WCX"/>
    <property type="match status" value="1"/>
</dbReference>
<accession>A0A937K1Q6</accession>
<dbReference type="Pfam" id="PF13280">
    <property type="entry name" value="WYL"/>
    <property type="match status" value="1"/>
</dbReference>
<reference evidence="3" key="1">
    <citation type="submission" date="2021-01" db="EMBL/GenBank/DDBJ databases">
        <title>Fulvivirga kasyanovii gen. nov., sp nov., a novel member of the phylum Bacteroidetes isolated from seawater in a mussel farm.</title>
        <authorList>
            <person name="Zhao L.-H."/>
            <person name="Wang Z.-J."/>
        </authorList>
    </citation>
    <scope>NUCLEOTIDE SEQUENCE</scope>
    <source>
        <strain evidence="3">2943</strain>
    </source>
</reference>
<dbReference type="InterPro" id="IPR051534">
    <property type="entry name" value="CBASS_pafABC_assoc_protein"/>
</dbReference>
<evidence type="ECO:0000313" key="4">
    <source>
        <dbReference type="Proteomes" id="UP000659388"/>
    </source>
</evidence>
<protein>
    <submittedName>
        <fullName evidence="3">WYL domain-containing protein</fullName>
    </submittedName>
</protein>
<dbReference type="PANTHER" id="PTHR34580:SF9">
    <property type="entry name" value="SLL5097 PROTEIN"/>
    <property type="match status" value="1"/>
</dbReference>
<organism evidence="3 4">
    <name type="scientific">Fulvivirga sediminis</name>
    <dbReference type="NCBI Taxonomy" id="2803949"/>
    <lineage>
        <taxon>Bacteria</taxon>
        <taxon>Pseudomonadati</taxon>
        <taxon>Bacteroidota</taxon>
        <taxon>Cytophagia</taxon>
        <taxon>Cytophagales</taxon>
        <taxon>Fulvivirgaceae</taxon>
        <taxon>Fulvivirga</taxon>
    </lineage>
</organism>
<keyword evidence="4" id="KW-1185">Reference proteome</keyword>
<dbReference type="InterPro" id="IPR026881">
    <property type="entry name" value="WYL_dom"/>
</dbReference>
<dbReference type="RefSeq" id="WP_202246632.1">
    <property type="nucleotide sequence ID" value="NZ_JAESIY010000018.1"/>
</dbReference>
<dbReference type="EMBL" id="JAESIY010000018">
    <property type="protein sequence ID" value="MBL3658839.1"/>
    <property type="molecule type" value="Genomic_DNA"/>
</dbReference>
<dbReference type="InterPro" id="IPR057727">
    <property type="entry name" value="WCX_dom"/>
</dbReference>
<evidence type="ECO:0000313" key="3">
    <source>
        <dbReference type="EMBL" id="MBL3658839.1"/>
    </source>
</evidence>
<sequence>MPVNRNALIRYNTIDKCLRNKYRQWTLEDLIEACSEALYEYEGIDKGVSKRTVQMDIQMMRSDKLGYNAPIIVKERKYYQYEDPNYSIKNNPLTENDLNKLNEVIDILRQFKGFSHFQEMSGMIQRLEDKVYTARTHEHSIIHLETNHHLVGIEHLDGLYQAIQKKHVLIVKYQSFKAKKPHNITLHPYLLKEYRNRWFVLGRKSVKEPLLTLALDRIQEININKDLEFIEDPDFNAEEHFKHVIGVTVERNQRPQKVHLKIDQNNAPYVITKPFHQSQQVVSQSAEGIEITIDVQLNYELERVILGFGNSIEVLSPEKLRKRIKKIHEEAAHSYD</sequence>
<feature type="domain" description="WCX" evidence="2">
    <location>
        <begin position="255"/>
        <end position="332"/>
    </location>
</feature>
<dbReference type="PROSITE" id="PS52050">
    <property type="entry name" value="WYL"/>
    <property type="match status" value="1"/>
</dbReference>
<comment type="caution">
    <text evidence="3">The sequence shown here is derived from an EMBL/GenBank/DDBJ whole genome shotgun (WGS) entry which is preliminary data.</text>
</comment>
<dbReference type="Proteomes" id="UP000659388">
    <property type="component" value="Unassembled WGS sequence"/>
</dbReference>
<feature type="domain" description="WYL" evidence="1">
    <location>
        <begin position="154"/>
        <end position="222"/>
    </location>
</feature>